<feature type="region of interest" description="Disordered" evidence="17">
    <location>
        <begin position="576"/>
        <end position="797"/>
    </location>
</feature>
<dbReference type="CDD" id="cd04453">
    <property type="entry name" value="S1_RNase_E"/>
    <property type="match status" value="1"/>
</dbReference>
<dbReference type="PANTHER" id="PTHR30001">
    <property type="entry name" value="RIBONUCLEASE"/>
    <property type="match status" value="1"/>
</dbReference>
<keyword evidence="6 15" id="KW-0819">tRNA processing</keyword>
<dbReference type="Proteomes" id="UP000545386">
    <property type="component" value="Unassembled WGS sequence"/>
</dbReference>
<dbReference type="Gene3D" id="2.40.50.140">
    <property type="entry name" value="Nucleic acid-binding proteins"/>
    <property type="match status" value="1"/>
</dbReference>
<dbReference type="RefSeq" id="WP_185778508.1">
    <property type="nucleotide sequence ID" value="NZ_JACJUU010000001.1"/>
</dbReference>
<dbReference type="SMART" id="SM00316">
    <property type="entry name" value="S1"/>
    <property type="match status" value="1"/>
</dbReference>
<keyword evidence="10 15" id="KW-0255">Endonuclease</keyword>
<feature type="region of interest" description="Required for zinc-mediated homotetramerization and catalytic activity" evidence="15">
    <location>
        <begin position="402"/>
        <end position="405"/>
    </location>
</feature>
<feature type="compositionally biased region" description="Acidic residues" evidence="17">
    <location>
        <begin position="779"/>
        <end position="791"/>
    </location>
</feature>
<feature type="binding site" evidence="15">
    <location>
        <position position="344"/>
    </location>
    <ligand>
        <name>Mg(2+)</name>
        <dbReference type="ChEBI" id="CHEBI:18420"/>
        <note>catalytic</note>
    </ligand>
</feature>
<feature type="compositionally biased region" description="Basic residues" evidence="17">
    <location>
        <begin position="752"/>
        <end position="763"/>
    </location>
</feature>
<dbReference type="Pfam" id="PF20833">
    <property type="entry name" value="RNase_E_G_Thio"/>
    <property type="match status" value="1"/>
</dbReference>
<dbReference type="GO" id="GO:0019843">
    <property type="term" value="F:rRNA binding"/>
    <property type="evidence" value="ECO:0007669"/>
    <property type="project" value="UniProtKB-KW"/>
</dbReference>
<dbReference type="InterPro" id="IPR012340">
    <property type="entry name" value="NA-bd_OB-fold"/>
</dbReference>
<feature type="compositionally biased region" description="Basic residues" evidence="17">
    <location>
        <begin position="669"/>
        <end position="681"/>
    </location>
</feature>
<dbReference type="GO" id="GO:0008270">
    <property type="term" value="F:zinc ion binding"/>
    <property type="evidence" value="ECO:0007669"/>
    <property type="project" value="UniProtKB-UniRule"/>
</dbReference>
<evidence type="ECO:0000256" key="5">
    <source>
        <dbReference type="ARBA" id="ARBA00022552"/>
    </source>
</evidence>
<keyword evidence="16" id="KW-0175">Coiled coil</keyword>
<evidence type="ECO:0000256" key="9">
    <source>
        <dbReference type="ARBA" id="ARBA00022730"/>
    </source>
</evidence>
<evidence type="ECO:0000256" key="2">
    <source>
        <dbReference type="ARBA" id="ARBA00022475"/>
    </source>
</evidence>
<feature type="binding site" evidence="15">
    <location>
        <position position="301"/>
    </location>
    <ligand>
        <name>Mg(2+)</name>
        <dbReference type="ChEBI" id="CHEBI:18420"/>
        <note>catalytic</note>
    </ligand>
</feature>
<comment type="similarity">
    <text evidence="15">Belongs to the RNase E/G family. RNase E subfamily.</text>
</comment>
<keyword evidence="15" id="KW-0820">tRNA-binding</keyword>
<evidence type="ECO:0000313" key="20">
    <source>
        <dbReference type="Proteomes" id="UP000545386"/>
    </source>
</evidence>
<name>A0A842HK75_9BURK</name>
<keyword evidence="5 15" id="KW-0698">rRNA processing</keyword>
<dbReference type="GO" id="GO:0008995">
    <property type="term" value="F:ribonuclease E activity"/>
    <property type="evidence" value="ECO:0007669"/>
    <property type="project" value="UniProtKB-EC"/>
</dbReference>
<feature type="region of interest" description="Disordered" evidence="17">
    <location>
        <begin position="498"/>
        <end position="518"/>
    </location>
</feature>
<keyword evidence="2 15" id="KW-1003">Cell membrane</keyword>
<comment type="catalytic activity">
    <reaction evidence="15">
        <text>Endonucleolytic cleavage of single-stranded RNA in A- and U-rich regions.</text>
        <dbReference type="EC" id="3.1.26.12"/>
    </reaction>
</comment>
<dbReference type="EMBL" id="JACJUU010000001">
    <property type="protein sequence ID" value="MBC2768686.1"/>
    <property type="molecule type" value="Genomic_DNA"/>
</dbReference>
<dbReference type="AlphaFoldDB" id="A0A842HK75"/>
<dbReference type="PROSITE" id="PS50126">
    <property type="entry name" value="S1"/>
    <property type="match status" value="1"/>
</dbReference>
<keyword evidence="12 15" id="KW-0460">Magnesium</keyword>
<keyword evidence="4 15" id="KW-0997">Cell inner membrane</keyword>
<evidence type="ECO:0000256" key="13">
    <source>
        <dbReference type="ARBA" id="ARBA00022884"/>
    </source>
</evidence>
<proteinExistence type="inferred from homology"/>
<dbReference type="InterPro" id="IPR004659">
    <property type="entry name" value="RNase_E/G"/>
</dbReference>
<dbReference type="Gene3D" id="3.40.1260.20">
    <property type="entry name" value="Ribonuclease E, catalytic domain"/>
    <property type="match status" value="1"/>
</dbReference>
<feature type="compositionally biased region" description="Low complexity" evidence="17">
    <location>
        <begin position="643"/>
        <end position="661"/>
    </location>
</feature>
<keyword evidence="14 15" id="KW-0472">Membrane</keyword>
<keyword evidence="8 15" id="KW-0479">Metal-binding</keyword>
<dbReference type="GO" id="GO:0006402">
    <property type="term" value="P:mRNA catabolic process"/>
    <property type="evidence" value="ECO:0007669"/>
    <property type="project" value="UniProtKB-UniRule"/>
</dbReference>
<evidence type="ECO:0000259" key="18">
    <source>
        <dbReference type="PROSITE" id="PS50126"/>
    </source>
</evidence>
<comment type="caution">
    <text evidence="19">The sequence shown here is derived from an EMBL/GenBank/DDBJ whole genome shotgun (WGS) entry which is preliminary data.</text>
</comment>
<evidence type="ECO:0000256" key="1">
    <source>
        <dbReference type="ARBA" id="ARBA00005663"/>
    </source>
</evidence>
<evidence type="ECO:0000256" key="15">
    <source>
        <dbReference type="HAMAP-Rule" id="MF_00970"/>
    </source>
</evidence>
<keyword evidence="9 15" id="KW-0699">rRNA-binding</keyword>
<evidence type="ECO:0000256" key="14">
    <source>
        <dbReference type="ARBA" id="ARBA00023136"/>
    </source>
</evidence>
<evidence type="ECO:0000256" key="17">
    <source>
        <dbReference type="SAM" id="MobiDB-lite"/>
    </source>
</evidence>
<dbReference type="GO" id="GO:0000287">
    <property type="term" value="F:magnesium ion binding"/>
    <property type="evidence" value="ECO:0007669"/>
    <property type="project" value="UniProtKB-UniRule"/>
</dbReference>
<comment type="cofactor">
    <cofactor evidence="15">
        <name>Mg(2+)</name>
        <dbReference type="ChEBI" id="CHEBI:18420"/>
    </cofactor>
    <text evidence="15">Binds 1 Mg(2+) ion per subunit.</text>
</comment>
<dbReference type="GO" id="GO:0008033">
    <property type="term" value="P:tRNA processing"/>
    <property type="evidence" value="ECO:0007669"/>
    <property type="project" value="UniProtKB-UniRule"/>
</dbReference>
<dbReference type="EC" id="3.1.26.12" evidence="15"/>
<comment type="similarity">
    <text evidence="1">Belongs to the RNase E/G family. RNase G subfamily.</text>
</comment>
<evidence type="ECO:0000256" key="11">
    <source>
        <dbReference type="ARBA" id="ARBA00022801"/>
    </source>
</evidence>
<keyword evidence="15" id="KW-0862">Zinc</keyword>
<sequence>MKRMLFNATHQEELRVAIVDGQKLIDLDIETAGREQRKGNIYKGVITRIEPGLEACFVSYGEDRHGFLPFKEVARSYFKEGVDVRTARIQDALTEGQELIVQVEKEERGNKGAALTTFISLAGRYLVLMPNNPRGGGVSRRVEGEDRQELRDTMDQLDVPQGMSIIARTAGIGRTVEELQWDLSYLLQLWSAIDTAARENAAPILIYLESSLVIRAIRDYFSPDIGEILIDTEEIAEQATAFMSVVMPDNVGCVKMYRDDIPLFSRFQIEHQIETAYSRTVQLPSGGSVVIDHTEALVAVDVNSARSTRGADIEETALRTNLEAADEVARQLRLRDLGGLIVIDFIDMEDNKNQRAVEQRLRDALHFDRARVQMGKISRFGLMELSRQRLRPALNEGSHVTCPRCNGTGVIRDAESSALHVLRLLQEEAMKENTAALHAQVPVEVATFLLNEKRNDITKIESRLKVNLVLIPNKNLETPHHHIERLRHDDPRLESSASSLDLVQTPETDVTWQPSKAAEAKARPEAIVKSITHAQPAPVIAAPEPVAAPAAAQGAASATGLFKRFMNWLTGASATTEASTAPAATEEKPSANRNGGQRGNRGNQDRNRNRRRGGRNRDADEVVAEGQQRKPRQPQEPREKAVAETTAAVVAVSEAPATAVEGQEERTGTRRGRRGRGRNRRDRATEDNVATDDIAAQTATDVETTETTPPVTSSAPAATVIAEAPEMHDADEDQAISSDTDADAAEGEQTERKRRRRRSRRGRRGNEAGRNEAGTDADNGADDDSADDEAPAEIAANALVASRPQAGATATVAAATYIEPVFGADLETIQAKELVDLSAREAEQAEAAKAAAEAAKAAAEAVTAQAVSSATPAQTTQVAEAPATTAPVATEAVATEAAVAVAAPSLSDAIETAPMAATEAAETASAASTATQADDAVPAPASSTDPTPVEPAPVATTQQAAPATQVAQQAPQASSSDSVQAAIASSGLQLVETRADVPTTQVPASAPRLGRARKPAPKVEQAPLEQVETQNS</sequence>
<dbReference type="PANTHER" id="PTHR30001:SF1">
    <property type="entry name" value="RIBONUCLEASE E_G-LIKE PROTEIN, CHLOROPLASTIC"/>
    <property type="match status" value="1"/>
</dbReference>
<dbReference type="GO" id="GO:0009898">
    <property type="term" value="C:cytoplasmic side of plasma membrane"/>
    <property type="evidence" value="ECO:0007669"/>
    <property type="project" value="UniProtKB-UniRule"/>
</dbReference>
<comment type="cofactor">
    <cofactor evidence="15">
        <name>Zn(2+)</name>
        <dbReference type="ChEBI" id="CHEBI:29105"/>
    </cofactor>
    <text evidence="15">Binds 2 Zn(2+) ions per homotetramer.</text>
</comment>
<evidence type="ECO:0000256" key="6">
    <source>
        <dbReference type="ARBA" id="ARBA00022694"/>
    </source>
</evidence>
<accession>A0A842HK75</accession>
<feature type="compositionally biased region" description="Low complexity" evidence="17">
    <location>
        <begin position="691"/>
        <end position="720"/>
    </location>
</feature>
<keyword evidence="20" id="KW-1185">Reference proteome</keyword>
<evidence type="ECO:0000256" key="4">
    <source>
        <dbReference type="ARBA" id="ARBA00022519"/>
    </source>
</evidence>
<dbReference type="InterPro" id="IPR003029">
    <property type="entry name" value="S1_domain"/>
</dbReference>
<feature type="coiled-coil region" evidence="16">
    <location>
        <begin position="835"/>
        <end position="865"/>
    </location>
</feature>
<feature type="binding site" evidence="15">
    <location>
        <position position="405"/>
    </location>
    <ligand>
        <name>Zn(2+)</name>
        <dbReference type="ChEBI" id="CHEBI:29105"/>
        <note>ligand shared between dimeric partners</note>
    </ligand>
</feature>
<gene>
    <name evidence="15" type="primary">rne</name>
    <name evidence="19" type="ORF">GTU67_02005</name>
</gene>
<dbReference type="InterPro" id="IPR028878">
    <property type="entry name" value="RNase_E"/>
</dbReference>
<evidence type="ECO:0000256" key="10">
    <source>
        <dbReference type="ARBA" id="ARBA00022759"/>
    </source>
</evidence>
<dbReference type="NCBIfam" id="TIGR00757">
    <property type="entry name" value="RNaseEG"/>
    <property type="match status" value="1"/>
</dbReference>
<feature type="compositionally biased region" description="Polar residues" evidence="17">
    <location>
        <begin position="498"/>
        <end position="514"/>
    </location>
</feature>
<evidence type="ECO:0000256" key="12">
    <source>
        <dbReference type="ARBA" id="ARBA00022842"/>
    </source>
</evidence>
<keyword evidence="3 15" id="KW-0963">Cytoplasm</keyword>
<evidence type="ECO:0000256" key="8">
    <source>
        <dbReference type="ARBA" id="ARBA00022723"/>
    </source>
</evidence>
<keyword evidence="7 15" id="KW-0540">Nuclease</keyword>
<dbReference type="SUPFAM" id="SSF50249">
    <property type="entry name" value="Nucleic acid-binding proteins"/>
    <property type="match status" value="1"/>
</dbReference>
<reference evidence="19 20" key="1">
    <citation type="submission" date="2020-08" db="EMBL/GenBank/DDBJ databases">
        <title>Paraeoetvoesia sp. YC-7-48 draft genome sequence.</title>
        <authorList>
            <person name="Yao L."/>
        </authorList>
    </citation>
    <scope>NUCLEOTIDE SEQUENCE [LARGE SCALE GENOMIC DNA]</scope>
    <source>
        <strain evidence="20">YC-7-48</strain>
    </source>
</reference>
<feature type="region of interest" description="Disordered" evidence="17">
    <location>
        <begin position="920"/>
        <end position="1032"/>
    </location>
</feature>
<evidence type="ECO:0000313" key="19">
    <source>
        <dbReference type="EMBL" id="MBC2768686.1"/>
    </source>
</evidence>
<feature type="domain" description="S1 motif" evidence="18">
    <location>
        <begin position="39"/>
        <end position="118"/>
    </location>
</feature>
<keyword evidence="13 15" id="KW-0694">RNA-binding</keyword>
<protein>
    <recommendedName>
        <fullName evidence="15">Ribonuclease E</fullName>
        <shortName evidence="15">RNase E</shortName>
        <ecNumber evidence="15">3.1.26.12</ecNumber>
    </recommendedName>
</protein>
<dbReference type="HAMAP" id="MF_00970">
    <property type="entry name" value="RNase_E"/>
    <property type="match status" value="1"/>
</dbReference>
<evidence type="ECO:0000256" key="7">
    <source>
        <dbReference type="ARBA" id="ARBA00022722"/>
    </source>
</evidence>
<feature type="compositionally biased region" description="Acidic residues" evidence="17">
    <location>
        <begin position="729"/>
        <end position="748"/>
    </location>
</feature>
<evidence type="ECO:0000256" key="3">
    <source>
        <dbReference type="ARBA" id="ARBA00022490"/>
    </source>
</evidence>
<comment type="subunit">
    <text evidence="15">Homotetramer formed by a dimer of dimers.</text>
</comment>
<dbReference type="GO" id="GO:0006364">
    <property type="term" value="P:rRNA processing"/>
    <property type="evidence" value="ECO:0007669"/>
    <property type="project" value="UniProtKB-UniRule"/>
</dbReference>
<feature type="compositionally biased region" description="Basic and acidic residues" evidence="17">
    <location>
        <begin position="633"/>
        <end position="642"/>
    </location>
</feature>
<feature type="compositionally biased region" description="Low complexity" evidence="17">
    <location>
        <begin position="944"/>
        <end position="986"/>
    </location>
</feature>
<dbReference type="Pfam" id="PF10150">
    <property type="entry name" value="RNase_E_G"/>
    <property type="match status" value="1"/>
</dbReference>
<dbReference type="GO" id="GO:0000049">
    <property type="term" value="F:tRNA binding"/>
    <property type="evidence" value="ECO:0007669"/>
    <property type="project" value="UniProtKB-KW"/>
</dbReference>
<dbReference type="GO" id="GO:0005737">
    <property type="term" value="C:cytoplasm"/>
    <property type="evidence" value="ECO:0007669"/>
    <property type="project" value="UniProtKB-SubCell"/>
</dbReference>
<dbReference type="InterPro" id="IPR019307">
    <property type="entry name" value="RNA-bd_AU-1/RNase_E/G"/>
</dbReference>
<evidence type="ECO:0000256" key="16">
    <source>
        <dbReference type="SAM" id="Coils"/>
    </source>
</evidence>
<comment type="function">
    <text evidence="15">Endoribonuclease that plays a central role in RNA processing and decay. Required for the maturation of 5S and 16S rRNAs and the majority of tRNAs. Also involved in the degradation of most mRNAs.</text>
</comment>
<feature type="binding site" evidence="15">
    <location>
        <position position="402"/>
    </location>
    <ligand>
        <name>Zn(2+)</name>
        <dbReference type="ChEBI" id="CHEBI:29105"/>
        <note>ligand shared between dimeric partners</note>
    </ligand>
</feature>
<organism evidence="19 20">
    <name type="scientific">Pusillimonas minor</name>
    <dbReference type="NCBI Taxonomy" id="2697024"/>
    <lineage>
        <taxon>Bacteria</taxon>
        <taxon>Pseudomonadati</taxon>
        <taxon>Pseudomonadota</taxon>
        <taxon>Betaproteobacteria</taxon>
        <taxon>Burkholderiales</taxon>
        <taxon>Alcaligenaceae</taxon>
        <taxon>Pusillimonas</taxon>
    </lineage>
</organism>
<dbReference type="Pfam" id="PF00575">
    <property type="entry name" value="S1"/>
    <property type="match status" value="1"/>
</dbReference>
<dbReference type="InterPro" id="IPR048583">
    <property type="entry name" value="RNase_E_G_thioredoxin-like"/>
</dbReference>
<keyword evidence="11 15" id="KW-0378">Hydrolase</keyword>
<feature type="compositionally biased region" description="Low complexity" evidence="17">
    <location>
        <begin position="920"/>
        <end position="936"/>
    </location>
</feature>
<comment type="subcellular location">
    <subcellularLocation>
        <location evidence="15">Cytoplasm</location>
    </subcellularLocation>
    <subcellularLocation>
        <location evidence="15">Cell inner membrane</location>
        <topology evidence="15">Peripheral membrane protein</topology>
        <orientation evidence="15">Cytoplasmic side</orientation>
    </subcellularLocation>
</comment>